<proteinExistence type="predicted"/>
<keyword evidence="1" id="KW-0812">Transmembrane</keyword>
<accession>A0A4R3KUC8</accession>
<evidence type="ECO:0000313" key="4">
    <source>
        <dbReference type="Proteomes" id="UP000295807"/>
    </source>
</evidence>
<organism evidence="3 4">
    <name type="scientific">Anseongella ginsenosidimutans</name>
    <dbReference type="NCBI Taxonomy" id="496056"/>
    <lineage>
        <taxon>Bacteria</taxon>
        <taxon>Pseudomonadati</taxon>
        <taxon>Bacteroidota</taxon>
        <taxon>Sphingobacteriia</taxon>
        <taxon>Sphingobacteriales</taxon>
        <taxon>Sphingobacteriaceae</taxon>
        <taxon>Anseongella</taxon>
    </lineage>
</organism>
<name>A0A4R3KUC8_9SPHI</name>
<evidence type="ECO:0000259" key="2">
    <source>
        <dbReference type="Pfam" id="PF02470"/>
    </source>
</evidence>
<dbReference type="AlphaFoldDB" id="A0A4R3KUC8"/>
<dbReference type="InterPro" id="IPR052336">
    <property type="entry name" value="MlaD_Phospholipid_Transporter"/>
</dbReference>
<dbReference type="OrthoDB" id="9771725at2"/>
<dbReference type="InterPro" id="IPR003399">
    <property type="entry name" value="Mce/MlaD"/>
</dbReference>
<dbReference type="PANTHER" id="PTHR33371:SF4">
    <property type="entry name" value="INTERMEMBRANE PHOSPHOLIPID TRANSPORT SYSTEM BINDING PROTEIN MLAD"/>
    <property type="match status" value="1"/>
</dbReference>
<protein>
    <submittedName>
        <fullName evidence="3">Phospholipid/cholesterol/gamma-HCH transport system substrate-binding protein</fullName>
    </submittedName>
</protein>
<dbReference type="PANTHER" id="PTHR33371">
    <property type="entry name" value="INTERMEMBRANE PHOSPHOLIPID TRANSPORT SYSTEM BINDING PROTEIN MLAD-RELATED"/>
    <property type="match status" value="1"/>
</dbReference>
<keyword evidence="1" id="KW-1133">Transmembrane helix</keyword>
<dbReference type="EMBL" id="SMAD01000003">
    <property type="protein sequence ID" value="TCS88265.1"/>
    <property type="molecule type" value="Genomic_DNA"/>
</dbReference>
<dbReference type="Pfam" id="PF02470">
    <property type="entry name" value="MlaD"/>
    <property type="match status" value="1"/>
</dbReference>
<gene>
    <name evidence="3" type="ORF">EDD80_103127</name>
</gene>
<evidence type="ECO:0000256" key="1">
    <source>
        <dbReference type="SAM" id="Phobius"/>
    </source>
</evidence>
<keyword evidence="1" id="KW-0472">Membrane</keyword>
<comment type="caution">
    <text evidence="3">The sequence shown here is derived from an EMBL/GenBank/DDBJ whole genome shotgun (WGS) entry which is preliminary data.</text>
</comment>
<dbReference type="RefSeq" id="WP_132128487.1">
    <property type="nucleotide sequence ID" value="NZ_CP042432.1"/>
</dbReference>
<evidence type="ECO:0000313" key="3">
    <source>
        <dbReference type="EMBL" id="TCS88265.1"/>
    </source>
</evidence>
<reference evidence="3 4" key="1">
    <citation type="submission" date="2019-03" db="EMBL/GenBank/DDBJ databases">
        <title>Genomic Encyclopedia of Type Strains, Phase IV (KMG-IV): sequencing the most valuable type-strain genomes for metagenomic binning, comparative biology and taxonomic classification.</title>
        <authorList>
            <person name="Goeker M."/>
        </authorList>
    </citation>
    <scope>NUCLEOTIDE SEQUENCE [LARGE SCALE GENOMIC DNA]</scope>
    <source>
        <strain evidence="3 4">DSM 21100</strain>
    </source>
</reference>
<sequence length="323" mass="34714">MNNADKKRSVIVGIFVLLGVIILVTGILTLGSQQKAFVKSITLTSVFDNVEGLTAGNNVWFSGVKIGTVKKINFHGNSQVEIEMDIESEVREYIRKDALATISSDGFIGNKIVVIHGGSPAAPPVENQDVLKSESPADMMETLQVNNLNLVAITSDLKKITSQIAGGQGTVGALLSDSSLAMDFRAIVSSLKNTASQSEAVSRSLSRFTGKLNQEGTLVNDLLSDTTLYNNLQSAVSQLEAVSVSAAAITKNLEGVSTRLESNNNAIGMLLTDEKVAGTLKSTLENLESSTEKLDENMEALRHNFLFRRYFKNKSKEEAAGNQ</sequence>
<keyword evidence="4" id="KW-1185">Reference proteome</keyword>
<feature type="domain" description="Mce/MlaD" evidence="2">
    <location>
        <begin position="41"/>
        <end position="115"/>
    </location>
</feature>
<dbReference type="Proteomes" id="UP000295807">
    <property type="component" value="Unassembled WGS sequence"/>
</dbReference>
<feature type="transmembrane region" description="Helical" evidence="1">
    <location>
        <begin position="12"/>
        <end position="31"/>
    </location>
</feature>